<evidence type="ECO:0000313" key="2">
    <source>
        <dbReference type="Proteomes" id="UP000257109"/>
    </source>
</evidence>
<organism evidence="1 2">
    <name type="scientific">Mucuna pruriens</name>
    <name type="common">Velvet bean</name>
    <name type="synonym">Dolichos pruriens</name>
    <dbReference type="NCBI Taxonomy" id="157652"/>
    <lineage>
        <taxon>Eukaryota</taxon>
        <taxon>Viridiplantae</taxon>
        <taxon>Streptophyta</taxon>
        <taxon>Embryophyta</taxon>
        <taxon>Tracheophyta</taxon>
        <taxon>Spermatophyta</taxon>
        <taxon>Magnoliopsida</taxon>
        <taxon>eudicotyledons</taxon>
        <taxon>Gunneridae</taxon>
        <taxon>Pentapetalae</taxon>
        <taxon>rosids</taxon>
        <taxon>fabids</taxon>
        <taxon>Fabales</taxon>
        <taxon>Fabaceae</taxon>
        <taxon>Papilionoideae</taxon>
        <taxon>50 kb inversion clade</taxon>
        <taxon>NPAAA clade</taxon>
        <taxon>indigoferoid/millettioid clade</taxon>
        <taxon>Phaseoleae</taxon>
        <taxon>Mucuna</taxon>
    </lineage>
</organism>
<reference evidence="1" key="1">
    <citation type="submission" date="2018-05" db="EMBL/GenBank/DDBJ databases">
        <title>Draft genome of Mucuna pruriens seed.</title>
        <authorList>
            <person name="Nnadi N.E."/>
            <person name="Vos R."/>
            <person name="Hasami M.H."/>
            <person name="Devisetty U.K."/>
            <person name="Aguiy J.C."/>
        </authorList>
    </citation>
    <scope>NUCLEOTIDE SEQUENCE [LARGE SCALE GENOMIC DNA]</scope>
    <source>
        <strain evidence="1">JCA_2017</strain>
    </source>
</reference>
<keyword evidence="2" id="KW-1185">Reference proteome</keyword>
<evidence type="ECO:0000313" key="1">
    <source>
        <dbReference type="EMBL" id="RDX99074.1"/>
    </source>
</evidence>
<comment type="caution">
    <text evidence="1">The sequence shown here is derived from an EMBL/GenBank/DDBJ whole genome shotgun (WGS) entry which is preliminary data.</text>
</comment>
<proteinExistence type="predicted"/>
<name>A0A371H8F2_MUCPR</name>
<dbReference type="Proteomes" id="UP000257109">
    <property type="component" value="Unassembled WGS sequence"/>
</dbReference>
<gene>
    <name evidence="1" type="ORF">CR513_17935</name>
</gene>
<dbReference type="AlphaFoldDB" id="A0A371H8F2"/>
<accession>A0A371H8F2</accession>
<sequence length="76" mass="8860">MKALANKHKIGRELPITDWIMLNPQPYIQHSTHLRKCISHSMCHYLILVPIQTYPCNNLSKELEKNSESKDVMEEA</sequence>
<protein>
    <submittedName>
        <fullName evidence="1">Uncharacterized protein</fullName>
    </submittedName>
</protein>
<dbReference type="EMBL" id="QJKJ01003314">
    <property type="protein sequence ID" value="RDX99074.1"/>
    <property type="molecule type" value="Genomic_DNA"/>
</dbReference>
<feature type="non-terminal residue" evidence="1">
    <location>
        <position position="1"/>
    </location>
</feature>